<accession>A0ABQ1EAE5</accession>
<evidence type="ECO:0000313" key="2">
    <source>
        <dbReference type="Proteomes" id="UP000663802"/>
    </source>
</evidence>
<dbReference type="EMBL" id="BMBA01000002">
    <property type="protein sequence ID" value="GFZ31641.1"/>
    <property type="molecule type" value="Genomic_DNA"/>
</dbReference>
<name>A0ABQ1EAE5_9CLOT</name>
<evidence type="ECO:0000313" key="1">
    <source>
        <dbReference type="EMBL" id="GFZ31641.1"/>
    </source>
</evidence>
<reference evidence="1 2" key="1">
    <citation type="journal article" date="2021" name="Int. J. Syst. Evol. Microbiol.">
        <title>Clostridium zeae sp. nov., isolated from corn silage.</title>
        <authorList>
            <person name="Kobayashi H."/>
            <person name="Tanizawa Y."/>
            <person name="Yagura M."/>
            <person name="Sakamoto M."/>
            <person name="Ohkuma M."/>
            <person name="Tohno M."/>
        </authorList>
    </citation>
    <scope>NUCLEOTIDE SEQUENCE [LARGE SCALE GENOMIC DNA]</scope>
    <source>
        <strain evidence="1 2">CSC2</strain>
    </source>
</reference>
<comment type="caution">
    <text evidence="1">The sequence shown here is derived from an EMBL/GenBank/DDBJ whole genome shotgun (WGS) entry which is preliminary data.</text>
</comment>
<keyword evidence="2" id="KW-1185">Reference proteome</keyword>
<dbReference type="Proteomes" id="UP000663802">
    <property type="component" value="Unassembled WGS sequence"/>
</dbReference>
<sequence length="56" mass="6612">MTQSKINYDKYSHMAFFRRLRKFLKIEIVLGKNIDGAVMQIPIVENQSIRKEGIEL</sequence>
<organism evidence="1 2">
    <name type="scientific">Clostridium zeae</name>
    <dbReference type="NCBI Taxonomy" id="2759022"/>
    <lineage>
        <taxon>Bacteria</taxon>
        <taxon>Bacillati</taxon>
        <taxon>Bacillota</taxon>
        <taxon>Clostridia</taxon>
        <taxon>Eubacteriales</taxon>
        <taxon>Clostridiaceae</taxon>
        <taxon>Clostridium</taxon>
    </lineage>
</organism>
<gene>
    <name evidence="1" type="ORF">CSC2_21670</name>
</gene>
<proteinExistence type="predicted"/>
<protein>
    <submittedName>
        <fullName evidence="1">Uncharacterized protein</fullName>
    </submittedName>
</protein>